<feature type="compositionally biased region" description="Polar residues" evidence="2">
    <location>
        <begin position="225"/>
        <end position="263"/>
    </location>
</feature>
<feature type="compositionally biased region" description="Polar residues" evidence="2">
    <location>
        <begin position="965"/>
        <end position="978"/>
    </location>
</feature>
<feature type="region of interest" description="Disordered" evidence="2">
    <location>
        <begin position="448"/>
        <end position="519"/>
    </location>
</feature>
<feature type="compositionally biased region" description="Polar residues" evidence="2">
    <location>
        <begin position="507"/>
        <end position="519"/>
    </location>
</feature>
<comment type="caution">
    <text evidence="4">The sequence shown here is derived from an EMBL/GenBank/DDBJ whole genome shotgun (WGS) entry which is preliminary data.</text>
</comment>
<dbReference type="Gene3D" id="2.30.30.40">
    <property type="entry name" value="SH3 Domains"/>
    <property type="match status" value="1"/>
</dbReference>
<feature type="region of interest" description="Disordered" evidence="2">
    <location>
        <begin position="185"/>
        <end position="210"/>
    </location>
</feature>
<feature type="compositionally biased region" description="Low complexity" evidence="2">
    <location>
        <begin position="883"/>
        <end position="895"/>
    </location>
</feature>
<feature type="compositionally biased region" description="Polar residues" evidence="2">
    <location>
        <begin position="865"/>
        <end position="874"/>
    </location>
</feature>
<dbReference type="Pfam" id="PF00018">
    <property type="entry name" value="SH3_1"/>
    <property type="match status" value="1"/>
</dbReference>
<evidence type="ECO:0000256" key="2">
    <source>
        <dbReference type="SAM" id="MobiDB-lite"/>
    </source>
</evidence>
<dbReference type="STRING" id="133381.A0A2T9ZI64"/>
<gene>
    <name evidence="4" type="ORF">BB560_001306</name>
</gene>
<evidence type="ECO:0000313" key="4">
    <source>
        <dbReference type="EMBL" id="PVV04197.1"/>
    </source>
</evidence>
<organism evidence="4 5">
    <name type="scientific">Smittium megazygosporum</name>
    <dbReference type="NCBI Taxonomy" id="133381"/>
    <lineage>
        <taxon>Eukaryota</taxon>
        <taxon>Fungi</taxon>
        <taxon>Fungi incertae sedis</taxon>
        <taxon>Zoopagomycota</taxon>
        <taxon>Kickxellomycotina</taxon>
        <taxon>Harpellomycetes</taxon>
        <taxon>Harpellales</taxon>
        <taxon>Legeriomycetaceae</taxon>
        <taxon>Smittium</taxon>
    </lineage>
</organism>
<feature type="region of interest" description="Disordered" evidence="2">
    <location>
        <begin position="768"/>
        <end position="911"/>
    </location>
</feature>
<dbReference type="Proteomes" id="UP000245609">
    <property type="component" value="Unassembled WGS sequence"/>
</dbReference>
<keyword evidence="5" id="KW-1185">Reference proteome</keyword>
<evidence type="ECO:0000259" key="3">
    <source>
        <dbReference type="Pfam" id="PF00018"/>
    </source>
</evidence>
<protein>
    <recommendedName>
        <fullName evidence="3">SH3 domain-containing protein</fullName>
    </recommendedName>
</protein>
<accession>A0A2T9ZI64</accession>
<dbReference type="InterPro" id="IPR053039">
    <property type="entry name" value="Polarity_Bud-Selection_Reg"/>
</dbReference>
<feature type="domain" description="SH3" evidence="3">
    <location>
        <begin position="19"/>
        <end position="58"/>
    </location>
</feature>
<sequence>MSNENAFLDEEIDYSRVYALYDFVAMVQGQITVQRGEKLNLLDDSNSYWWLVQQESTNTKISCLPKPTPAISLLQKKKQIPTLYPPSPKDPYYDSDQYVENSSGDVNYNNDYDYNSESSELSDDLDHRAPVYHHDLYENPLSNPHFNDNSSSDPYTNNTTPSSSHPHSTIHDDQIQNQYNQYNIYQPSDDLSEPYPDHRQQPRTSQPNQRSLYLQENQTEINYIHSNSPDISNSDSTVPPPSNNEQKYIQNDSSISHPSQTETSNNHQQQHSINSHSHSYSHSEINEKPFVVPVSFSYDENSEKITQSIITVNPNDTFADIVKESLSYMGIRKVNPDSCSVEVFVSRLEQSMYVDPDVLFFPFILSVLHKIGNCDQILLSRIIPVDTVMLFISLSQSSNHNHLINLKVPNQNHPLIIQMYNPIFQNNLFLLNLDGYTIDHVDPSNNQNSYFTRKQSSLTTNANKTTGNQSRDFQSSQKNIENSDILESNQRTSSTSQPQPQPQSPSINDNSPFSSRSNSLKFSEFPFEAPVIHSSNKMDNIITDVSLDSRSLVSNFDENIETSHIDFSFDNQSQISSEHTESLTSTSSCKEKNASISSYSISISSDKQENNSPDLKISEPVAESISSAEAQFYDTFSPDEIQQAEQFKFFNRNILNSKNSDANEIKKINTTASASSKPTSLKSNRKSNSYITKNLQGIINSSSDDDISISSDPNVDDFLSKNGSRTRSSSGLFGVFNRSMSPIDYNSIPKFDIQPRLSPKNSLFSFNETSELDKKSSKTTTTASVNDSRHIDSNKSHETENLNSKSSISSQTEEPNTFNNNISIKKSEDVVQSPVNDQTISKHVAQPSVSSQTSSKDTSPKHVLTANTKPSSHQGLRKPSNLSSYSFTPSFRSSSVDIRESDSVITSQRSRNLSSDKRIPLINLHHTDKAIARINSERGGRSTSFDGRRSSSVLSTPRLYSSISYNTGNQLGDQSPLNKNRRFSKPNTNGMVPKSKRSTSDENTLKFRSHSMVSESYDRLIKSEDPHGAVCSELPLDDWLVMMRGWLDYSSMEDSVGDNLNVDSKYRKLNDLPFIKENPYLQIQKEFSRSLKKMDSVISRNQEDKIINELETGSNDGGLDYGLGINFRQESGSSTVVSNNNSLEKLDSVQNNNNELFGDNDENGIKKDRNNIFVENMKVQEIYKDSINVYKKLDFLQSDLANLAKILLNI</sequence>
<dbReference type="PANTHER" id="PTHR47775:SF1">
    <property type="entry name" value="BUD SITE SELECTION PROTEIN 14"/>
    <property type="match status" value="1"/>
</dbReference>
<feature type="compositionally biased region" description="Low complexity" evidence="2">
    <location>
        <begin position="264"/>
        <end position="282"/>
    </location>
</feature>
<feature type="region of interest" description="Disordered" evidence="2">
    <location>
        <begin position="225"/>
        <end position="282"/>
    </location>
</feature>
<dbReference type="GO" id="GO:0008104">
    <property type="term" value="P:intracellular protein localization"/>
    <property type="evidence" value="ECO:0007669"/>
    <property type="project" value="TreeGrafter"/>
</dbReference>
<feature type="compositionally biased region" description="Polar residues" evidence="2">
    <location>
        <begin position="448"/>
        <end position="491"/>
    </location>
</feature>
<feature type="compositionally biased region" description="Low complexity" evidence="2">
    <location>
        <begin position="147"/>
        <end position="167"/>
    </location>
</feature>
<feature type="compositionally biased region" description="Polar residues" evidence="2">
    <location>
        <begin position="801"/>
        <end position="824"/>
    </location>
</feature>
<dbReference type="SUPFAM" id="SSF50044">
    <property type="entry name" value="SH3-domain"/>
    <property type="match status" value="1"/>
</dbReference>
<feature type="region of interest" description="Disordered" evidence="2">
    <location>
        <begin position="136"/>
        <end position="171"/>
    </location>
</feature>
<dbReference type="OrthoDB" id="196165at2759"/>
<name>A0A2T9ZI64_9FUNG</name>
<evidence type="ECO:0000256" key="1">
    <source>
        <dbReference type="ARBA" id="ARBA00022443"/>
    </source>
</evidence>
<feature type="region of interest" description="Disordered" evidence="2">
    <location>
        <begin position="81"/>
        <end position="122"/>
    </location>
</feature>
<feature type="compositionally biased region" description="Basic and acidic residues" evidence="2">
    <location>
        <begin position="787"/>
        <end position="800"/>
    </location>
</feature>
<dbReference type="GO" id="GO:0051286">
    <property type="term" value="C:cell tip"/>
    <property type="evidence" value="ECO:0007669"/>
    <property type="project" value="TreeGrafter"/>
</dbReference>
<dbReference type="GO" id="GO:0030950">
    <property type="term" value="P:establishment or maintenance of actin cytoskeleton polarity"/>
    <property type="evidence" value="ECO:0007669"/>
    <property type="project" value="TreeGrafter"/>
</dbReference>
<reference evidence="4 5" key="1">
    <citation type="journal article" date="2018" name="MBio">
        <title>Comparative Genomics Reveals the Core Gene Toolbox for the Fungus-Insect Symbiosis.</title>
        <authorList>
            <person name="Wang Y."/>
            <person name="Stata M."/>
            <person name="Wang W."/>
            <person name="Stajich J.E."/>
            <person name="White M.M."/>
            <person name="Moncalvo J.M."/>
        </authorList>
    </citation>
    <scope>NUCLEOTIDE SEQUENCE [LARGE SCALE GENOMIC DNA]</scope>
    <source>
        <strain evidence="4 5">SC-DP-2</strain>
    </source>
</reference>
<dbReference type="AlphaFoldDB" id="A0A2T9ZI64"/>
<feature type="region of interest" description="Disordered" evidence="2">
    <location>
        <begin position="932"/>
        <end position="952"/>
    </location>
</feature>
<feature type="compositionally biased region" description="Polar residues" evidence="2">
    <location>
        <begin position="941"/>
        <end position="952"/>
    </location>
</feature>
<keyword evidence="1" id="KW-0728">SH3 domain</keyword>
<feature type="compositionally biased region" description="Low complexity" evidence="2">
    <location>
        <begin position="94"/>
        <end position="119"/>
    </location>
</feature>
<dbReference type="InterPro" id="IPR036028">
    <property type="entry name" value="SH3-like_dom_sf"/>
</dbReference>
<dbReference type="GO" id="GO:0015630">
    <property type="term" value="C:microtubule cytoskeleton"/>
    <property type="evidence" value="ECO:0007669"/>
    <property type="project" value="TreeGrafter"/>
</dbReference>
<dbReference type="EMBL" id="MBFS01000151">
    <property type="protein sequence ID" value="PVV04197.1"/>
    <property type="molecule type" value="Genomic_DNA"/>
</dbReference>
<feature type="region of interest" description="Disordered" evidence="2">
    <location>
        <begin position="965"/>
        <end position="1005"/>
    </location>
</feature>
<evidence type="ECO:0000313" key="5">
    <source>
        <dbReference type="Proteomes" id="UP000245609"/>
    </source>
</evidence>
<dbReference type="InterPro" id="IPR001452">
    <property type="entry name" value="SH3_domain"/>
</dbReference>
<feature type="compositionally biased region" description="Low complexity" evidence="2">
    <location>
        <begin position="844"/>
        <end position="857"/>
    </location>
</feature>
<proteinExistence type="predicted"/>
<dbReference type="PANTHER" id="PTHR47775">
    <property type="entry name" value="BUD SITE SELECTION PROTEIN 14"/>
    <property type="match status" value="1"/>
</dbReference>